<feature type="region of interest" description="Disordered" evidence="1">
    <location>
        <begin position="1"/>
        <end position="22"/>
    </location>
</feature>
<dbReference type="RefSeq" id="WP_135972872.1">
    <property type="nucleotide sequence ID" value="NZ_CP039291.1"/>
</dbReference>
<feature type="transmembrane region" description="Helical" evidence="2">
    <location>
        <begin position="32"/>
        <end position="54"/>
    </location>
</feature>
<keyword evidence="3" id="KW-0223">Dioxygenase</keyword>
<keyword evidence="4" id="KW-1185">Reference proteome</keyword>
<evidence type="ECO:0000313" key="3">
    <source>
        <dbReference type="EMBL" id="QCB93011.1"/>
    </source>
</evidence>
<dbReference type="OrthoDB" id="5243687at2"/>
<dbReference type="EMBL" id="CP039291">
    <property type="protein sequence ID" value="QCB93011.1"/>
    <property type="molecule type" value="Genomic_DNA"/>
</dbReference>
<keyword evidence="2" id="KW-1133">Transmembrane helix</keyword>
<reference evidence="3 4" key="1">
    <citation type="submission" date="2019-04" db="EMBL/GenBank/DDBJ databases">
        <title>Isolation and identification of Cellulomonas shaoxiangyii sp. Nov. isolated from feces of the Tibetan antelopes (Pantholops hodgsonii) in the Qinghai-Tibet plateau of China.</title>
        <authorList>
            <person name="Tian Z."/>
        </authorList>
    </citation>
    <scope>NUCLEOTIDE SEQUENCE [LARGE SCALE GENOMIC DNA]</scope>
    <source>
        <strain evidence="3 4">Z28</strain>
    </source>
</reference>
<accession>A0A4P7SH45</accession>
<dbReference type="GO" id="GO:0051213">
    <property type="term" value="F:dioxygenase activity"/>
    <property type="evidence" value="ECO:0007669"/>
    <property type="project" value="UniProtKB-KW"/>
</dbReference>
<dbReference type="Proteomes" id="UP000296469">
    <property type="component" value="Chromosome"/>
</dbReference>
<organism evidence="3 4">
    <name type="scientific">Cellulomonas shaoxiangyii</name>
    <dbReference type="NCBI Taxonomy" id="2566013"/>
    <lineage>
        <taxon>Bacteria</taxon>
        <taxon>Bacillati</taxon>
        <taxon>Actinomycetota</taxon>
        <taxon>Actinomycetes</taxon>
        <taxon>Micrococcales</taxon>
        <taxon>Cellulomonadaceae</taxon>
        <taxon>Cellulomonas</taxon>
    </lineage>
</organism>
<keyword evidence="2" id="KW-0812">Transmembrane</keyword>
<sequence length="162" mass="16066">MSTPASTSTSAGTGGAPFADRPAAPASGRARLVATLLLVLGTLFVLGGAGTWAVTAAGLSSEGVTVAESAPAFVGASLDTPWEAWAQTEAIRSDVLAATDGRTYAEIDREDPLRDMATTGTFLRASLLTSVVAFGVATALVGIGVGFLLGGLGLRSVAGRAA</sequence>
<dbReference type="AlphaFoldDB" id="A0A4P7SH45"/>
<protein>
    <submittedName>
        <fullName evidence="3">Aromatic ring-opening dioxygenase LigA</fullName>
    </submittedName>
</protein>
<gene>
    <name evidence="3" type="ORF">E5225_05005</name>
</gene>
<feature type="compositionally biased region" description="Low complexity" evidence="1">
    <location>
        <begin position="1"/>
        <end position="11"/>
    </location>
</feature>
<evidence type="ECO:0000256" key="1">
    <source>
        <dbReference type="SAM" id="MobiDB-lite"/>
    </source>
</evidence>
<feature type="transmembrane region" description="Helical" evidence="2">
    <location>
        <begin position="131"/>
        <end position="154"/>
    </location>
</feature>
<proteinExistence type="predicted"/>
<evidence type="ECO:0000313" key="4">
    <source>
        <dbReference type="Proteomes" id="UP000296469"/>
    </source>
</evidence>
<evidence type="ECO:0000256" key="2">
    <source>
        <dbReference type="SAM" id="Phobius"/>
    </source>
</evidence>
<keyword evidence="3" id="KW-0560">Oxidoreductase</keyword>
<keyword evidence="2" id="KW-0472">Membrane</keyword>
<name>A0A4P7SH45_9CELL</name>
<dbReference type="KEGG" id="celz:E5225_05005"/>